<dbReference type="Pfam" id="PF01841">
    <property type="entry name" value="Transglut_core"/>
    <property type="match status" value="1"/>
</dbReference>
<dbReference type="EMBL" id="AJWZ01004089">
    <property type="protein sequence ID" value="EKC66424.1"/>
    <property type="molecule type" value="Genomic_DNA"/>
</dbReference>
<dbReference type="Gene3D" id="3.10.620.30">
    <property type="match status" value="1"/>
</dbReference>
<dbReference type="InterPro" id="IPR002931">
    <property type="entry name" value="Transglutaminase-like"/>
</dbReference>
<comment type="caution">
    <text evidence="2">The sequence shown here is derived from an EMBL/GenBank/DDBJ whole genome shotgun (WGS) entry which is preliminary data.</text>
</comment>
<evidence type="ECO:0000313" key="2">
    <source>
        <dbReference type="EMBL" id="EKC66424.1"/>
    </source>
</evidence>
<dbReference type="PANTHER" id="PTHR42736:SF1">
    <property type="entry name" value="PROTEIN-GLUTAMINE GAMMA-GLUTAMYLTRANSFERASE"/>
    <property type="match status" value="1"/>
</dbReference>
<organism evidence="2">
    <name type="scientific">human gut metagenome</name>
    <dbReference type="NCBI Taxonomy" id="408170"/>
    <lineage>
        <taxon>unclassified sequences</taxon>
        <taxon>metagenomes</taxon>
        <taxon>organismal metagenomes</taxon>
    </lineage>
</organism>
<accession>K1TG06</accession>
<dbReference type="InterPro" id="IPR038765">
    <property type="entry name" value="Papain-like_cys_pep_sf"/>
</dbReference>
<dbReference type="InterPro" id="IPR052901">
    <property type="entry name" value="Bact_TGase-like"/>
</dbReference>
<reference evidence="2" key="1">
    <citation type="journal article" date="2013" name="Environ. Microbiol.">
        <title>Microbiota from the distal guts of lean and obese adolescents exhibit partial functional redundancy besides clear differences in community structure.</title>
        <authorList>
            <person name="Ferrer M."/>
            <person name="Ruiz A."/>
            <person name="Lanza F."/>
            <person name="Haange S.B."/>
            <person name="Oberbach A."/>
            <person name="Till H."/>
            <person name="Bargiela R."/>
            <person name="Campoy C."/>
            <person name="Segura M.T."/>
            <person name="Richter M."/>
            <person name="von Bergen M."/>
            <person name="Seifert J."/>
            <person name="Suarez A."/>
        </authorList>
    </citation>
    <scope>NUCLEOTIDE SEQUENCE</scope>
</reference>
<name>K1TG06_9ZZZZ</name>
<protein>
    <submittedName>
        <fullName evidence="2">Protein containing Transglutaminase-like domain protein</fullName>
    </submittedName>
</protein>
<sequence length="233" mass="25914">MRTAYDGTAQPQTLTVERIHADTQYTYAPYNAYWGDYYTIQGDGAAAGQTAQDDVFLYYPRDTAQTQLEARADADPSVLDRMEASYAAYAASRYTAVPDGYDELQTLCDEAKKDQKLTEAADIGDYTRAYLNTNYQYNASAPQPPEGADPIRYFLTESKQGYSVQFASAAVVMFRMFGLPARYVVGYAAPQSLFTQQEDGSWHAVLQQLVLRVGAHTDLRSLSTAVRLSVLHI</sequence>
<proteinExistence type="predicted"/>
<dbReference type="SUPFAM" id="SSF54001">
    <property type="entry name" value="Cysteine proteinases"/>
    <property type="match status" value="1"/>
</dbReference>
<evidence type="ECO:0000259" key="1">
    <source>
        <dbReference type="Pfam" id="PF01841"/>
    </source>
</evidence>
<dbReference type="PANTHER" id="PTHR42736">
    <property type="entry name" value="PROTEIN-GLUTAMINE GAMMA-GLUTAMYLTRANSFERASE"/>
    <property type="match status" value="1"/>
</dbReference>
<feature type="domain" description="Transglutaminase-like" evidence="1">
    <location>
        <begin position="122"/>
        <end position="206"/>
    </location>
</feature>
<gene>
    <name evidence="2" type="ORF">OBE_05949</name>
</gene>
<dbReference type="AlphaFoldDB" id="K1TG06"/>